<accession>A0ABU6VFQ3</accession>
<proteinExistence type="predicted"/>
<gene>
    <name evidence="2" type="ORF">PIB30_043995</name>
</gene>
<dbReference type="Proteomes" id="UP001341840">
    <property type="component" value="Unassembled WGS sequence"/>
</dbReference>
<organism evidence="2 3">
    <name type="scientific">Stylosanthes scabra</name>
    <dbReference type="NCBI Taxonomy" id="79078"/>
    <lineage>
        <taxon>Eukaryota</taxon>
        <taxon>Viridiplantae</taxon>
        <taxon>Streptophyta</taxon>
        <taxon>Embryophyta</taxon>
        <taxon>Tracheophyta</taxon>
        <taxon>Spermatophyta</taxon>
        <taxon>Magnoliopsida</taxon>
        <taxon>eudicotyledons</taxon>
        <taxon>Gunneridae</taxon>
        <taxon>Pentapetalae</taxon>
        <taxon>rosids</taxon>
        <taxon>fabids</taxon>
        <taxon>Fabales</taxon>
        <taxon>Fabaceae</taxon>
        <taxon>Papilionoideae</taxon>
        <taxon>50 kb inversion clade</taxon>
        <taxon>dalbergioids sensu lato</taxon>
        <taxon>Dalbergieae</taxon>
        <taxon>Pterocarpus clade</taxon>
        <taxon>Stylosanthes</taxon>
    </lineage>
</organism>
<keyword evidence="3" id="KW-1185">Reference proteome</keyword>
<dbReference type="EMBL" id="JASCZI010151294">
    <property type="protein sequence ID" value="MED6171777.1"/>
    <property type="molecule type" value="Genomic_DNA"/>
</dbReference>
<evidence type="ECO:0000313" key="2">
    <source>
        <dbReference type="EMBL" id="MED6171777.1"/>
    </source>
</evidence>
<reference evidence="2 3" key="1">
    <citation type="journal article" date="2023" name="Plants (Basel)">
        <title>Bridging the Gap: Combining Genomics and Transcriptomics Approaches to Understand Stylosanthes scabra, an Orphan Legume from the Brazilian Caatinga.</title>
        <authorList>
            <person name="Ferreira-Neto J.R.C."/>
            <person name="da Silva M.D."/>
            <person name="Binneck E."/>
            <person name="de Melo N.F."/>
            <person name="da Silva R.H."/>
            <person name="de Melo A.L.T.M."/>
            <person name="Pandolfi V."/>
            <person name="Bustamante F.O."/>
            <person name="Brasileiro-Vidal A.C."/>
            <person name="Benko-Iseppon A.M."/>
        </authorList>
    </citation>
    <scope>NUCLEOTIDE SEQUENCE [LARGE SCALE GENOMIC DNA]</scope>
    <source>
        <tissue evidence="2">Leaves</tissue>
    </source>
</reference>
<name>A0ABU6VFQ3_9FABA</name>
<comment type="caution">
    <text evidence="2">The sequence shown here is derived from an EMBL/GenBank/DDBJ whole genome shotgun (WGS) entry which is preliminary data.</text>
</comment>
<sequence length="303" mass="35214">MPRDKPFGSTIVKIVKPYDMNFCSTNSEEWDCHIPPRLWTVKGLLKLRQFYASTLMSKIGMVVELWCPLRNHKVLMCPDKNIHYKNVSERRRIFLRKLSDPPTAIVIFRRKPPRRRLPPLPLLRERRTSPISHHHEENVAEPHCYFDDTLTLFPFSCSSAIAAVPLLLMQQGVCEHIMKLWDIAVQLKALKRNEELVQELGSALLKEGARCFFYKKKGHMKKEWPKFKAWLEKKDLETASFLNQKAQIQAALAGSQSKKSIKGKLKQILHLLQEDEELLPNEESDQEDNPNEDDCFGINLDDD</sequence>
<protein>
    <submittedName>
        <fullName evidence="2">Uncharacterized protein</fullName>
    </submittedName>
</protein>
<evidence type="ECO:0000256" key="1">
    <source>
        <dbReference type="SAM" id="MobiDB-lite"/>
    </source>
</evidence>
<feature type="region of interest" description="Disordered" evidence="1">
    <location>
        <begin position="278"/>
        <end position="303"/>
    </location>
</feature>
<evidence type="ECO:0000313" key="3">
    <source>
        <dbReference type="Proteomes" id="UP001341840"/>
    </source>
</evidence>